<keyword evidence="4" id="KW-1185">Reference proteome</keyword>
<keyword evidence="1" id="KW-0539">Nucleus</keyword>
<dbReference type="PROSITE" id="PS00463">
    <property type="entry name" value="ZN2_CY6_FUNGAL_1"/>
    <property type="match status" value="1"/>
</dbReference>
<dbReference type="PANTHER" id="PTHR38791:SF5">
    <property type="entry name" value="TRANSCRIPTION FACTOR DBAG-RELATED"/>
    <property type="match status" value="1"/>
</dbReference>
<dbReference type="AlphaFoldDB" id="E5A5T0"/>
<dbReference type="CDD" id="cd00067">
    <property type="entry name" value="GAL4"/>
    <property type="match status" value="1"/>
</dbReference>
<evidence type="ECO:0000256" key="1">
    <source>
        <dbReference type="ARBA" id="ARBA00023242"/>
    </source>
</evidence>
<protein>
    <recommendedName>
        <fullName evidence="2">Zn(2)-C6 fungal-type domain-containing protein</fullName>
    </recommendedName>
</protein>
<dbReference type="STRING" id="985895.E5A5T0"/>
<dbReference type="OMA" id="TWAIRVW"/>
<dbReference type="GO" id="GO:0000981">
    <property type="term" value="F:DNA-binding transcription factor activity, RNA polymerase II-specific"/>
    <property type="evidence" value="ECO:0007669"/>
    <property type="project" value="InterPro"/>
</dbReference>
<dbReference type="HOGENOM" id="CLU_013866_5_1_1"/>
<dbReference type="eggNOG" id="ENOG502RVR6">
    <property type="taxonomic scope" value="Eukaryota"/>
</dbReference>
<dbReference type="Pfam" id="PF11951">
    <property type="entry name" value="Fungal_trans_2"/>
    <property type="match status" value="1"/>
</dbReference>
<dbReference type="VEuPathDB" id="FungiDB:LEMA_P077540.1"/>
<dbReference type="GO" id="GO:0008270">
    <property type="term" value="F:zinc ion binding"/>
    <property type="evidence" value="ECO:0007669"/>
    <property type="project" value="InterPro"/>
</dbReference>
<dbReference type="GeneID" id="13281998"/>
<dbReference type="PROSITE" id="PS50048">
    <property type="entry name" value="ZN2_CY6_FUNGAL_2"/>
    <property type="match status" value="1"/>
</dbReference>
<dbReference type="InterPro" id="IPR053175">
    <property type="entry name" value="DHMBA_Reg_Transcription_Factor"/>
</dbReference>
<organism evidence="4">
    <name type="scientific">Leptosphaeria maculans (strain JN3 / isolate v23.1.3 / race Av1-4-5-6-7-8)</name>
    <name type="common">Blackleg fungus</name>
    <name type="synonym">Phoma lingam</name>
    <dbReference type="NCBI Taxonomy" id="985895"/>
    <lineage>
        <taxon>Eukaryota</taxon>
        <taxon>Fungi</taxon>
        <taxon>Dikarya</taxon>
        <taxon>Ascomycota</taxon>
        <taxon>Pezizomycotina</taxon>
        <taxon>Dothideomycetes</taxon>
        <taxon>Pleosporomycetidae</taxon>
        <taxon>Pleosporales</taxon>
        <taxon>Pleosporineae</taxon>
        <taxon>Leptosphaeriaceae</taxon>
        <taxon>Plenodomus</taxon>
        <taxon>Plenodomus lingam/Leptosphaeria maculans species complex</taxon>
    </lineage>
</organism>
<dbReference type="Gene3D" id="4.10.240.10">
    <property type="entry name" value="Zn(2)-C6 fungal-type DNA-binding domain"/>
    <property type="match status" value="1"/>
</dbReference>
<feature type="domain" description="Zn(2)-C6 fungal-type" evidence="2">
    <location>
        <begin position="164"/>
        <end position="192"/>
    </location>
</feature>
<dbReference type="Pfam" id="PF00172">
    <property type="entry name" value="Zn_clus"/>
    <property type="match status" value="1"/>
</dbReference>
<dbReference type="EMBL" id="FP929134">
    <property type="protein sequence ID" value="CBX98515.1"/>
    <property type="molecule type" value="Genomic_DNA"/>
</dbReference>
<dbReference type="InterPro" id="IPR021858">
    <property type="entry name" value="Fun_TF"/>
</dbReference>
<proteinExistence type="predicted"/>
<dbReference type="OrthoDB" id="5429770at2759"/>
<gene>
    <name evidence="3" type="ORF">LEMA_P077540.1</name>
</gene>
<name>E5A5T0_LEPMJ</name>
<reference evidence="4" key="1">
    <citation type="journal article" date="2011" name="Nat. Commun.">
        <title>Effector diversification within compartments of the Leptosphaeria maculans genome affected by Repeat-Induced Point mutations.</title>
        <authorList>
            <person name="Rouxel T."/>
            <person name="Grandaubert J."/>
            <person name="Hane J.K."/>
            <person name="Hoede C."/>
            <person name="van de Wouw A.P."/>
            <person name="Couloux A."/>
            <person name="Dominguez V."/>
            <person name="Anthouard V."/>
            <person name="Bally P."/>
            <person name="Bourras S."/>
            <person name="Cozijnsen A.J."/>
            <person name="Ciuffetti L.M."/>
            <person name="Degrave A."/>
            <person name="Dilmaghani A."/>
            <person name="Duret L."/>
            <person name="Fudal I."/>
            <person name="Goodwin S.B."/>
            <person name="Gout L."/>
            <person name="Glaser N."/>
            <person name="Linglin J."/>
            <person name="Kema G.H.J."/>
            <person name="Lapalu N."/>
            <person name="Lawrence C.B."/>
            <person name="May K."/>
            <person name="Meyer M."/>
            <person name="Ollivier B."/>
            <person name="Poulain J."/>
            <person name="Schoch C.L."/>
            <person name="Simon A."/>
            <person name="Spatafora J.W."/>
            <person name="Stachowiak A."/>
            <person name="Turgeon B.G."/>
            <person name="Tyler B.M."/>
            <person name="Vincent D."/>
            <person name="Weissenbach J."/>
            <person name="Amselem J."/>
            <person name="Quesneville H."/>
            <person name="Oliver R.P."/>
            <person name="Wincker P."/>
            <person name="Balesdent M.-H."/>
            <person name="Howlett B.J."/>
        </authorList>
    </citation>
    <scope>NUCLEOTIDE SEQUENCE [LARGE SCALE GENOMIC DNA]</scope>
    <source>
        <strain evidence="4">JN3 / isolate v23.1.3 / race Av1-4-5-6-7-8</strain>
    </source>
</reference>
<dbReference type="InterPro" id="IPR036864">
    <property type="entry name" value="Zn2-C6_fun-type_DNA-bd_sf"/>
</dbReference>
<dbReference type="Proteomes" id="UP000002668">
    <property type="component" value="Genome"/>
</dbReference>
<dbReference type="InterPro" id="IPR001138">
    <property type="entry name" value="Zn2Cys6_DnaBD"/>
</dbReference>
<accession>E5A5T0</accession>
<dbReference type="PANTHER" id="PTHR38791">
    <property type="entry name" value="ZN(II)2CYS6 TRANSCRIPTION FACTOR (EUROFUNG)-RELATED-RELATED"/>
    <property type="match status" value="1"/>
</dbReference>
<evidence type="ECO:0000313" key="3">
    <source>
        <dbReference type="EMBL" id="CBX98515.1"/>
    </source>
</evidence>
<dbReference type="InParanoid" id="E5A5T0"/>
<evidence type="ECO:0000313" key="4">
    <source>
        <dbReference type="Proteomes" id="UP000002668"/>
    </source>
</evidence>
<dbReference type="SMART" id="SM00066">
    <property type="entry name" value="GAL4"/>
    <property type="match status" value="1"/>
</dbReference>
<dbReference type="SUPFAM" id="SSF57701">
    <property type="entry name" value="Zn2/Cys6 DNA-binding domain"/>
    <property type="match status" value="1"/>
</dbReference>
<sequence>MLHHASLARSCEFMSACVGRWMGWLGARAGWVRTGAGNGAEAEERRVCFEWGGIVAVGCSVTGVPRFDVAVGVHSTALYWSSWQPYEYIEDICWSPFFQPYGRIVQPYGLASQIYLIDPFDPLWWGCSLCSSLAFQRDSFGRGAVCVCVCVCVRMPNVGRPSRGCKNCRDRKVKCDQKRPSCSQCLRAQKECHGYRDPLSMMFKNESVHVARKAERRYEELAKAKGGGDGKSRGSDMLMLTPVLHEGNTDVFSFGKEWGSARHSSTDMDSWSPYRYPTPKSMRRELVPPMEQQALGFFIANYVAQPGLIPRGQFEWVTELLCRDDVDDAFRESVNAVSLAGYANTCKSPAIMQKAQAAYVSALRSTNASLRDPTLAVKDSVLVSVIMLGMYENMIFHDKRSIEAWAKHVHGACTLINLRGPMQFKSSIARRIFHQFYGVALLVALETGTTVPEGLKGLYEHLRPKSDYEIHGRQWTTRIVEVMHDAINLNQDKRADPKTMLARALQIDRELDEVKALMPSIWHYETVHLNTPSPYHYGAFYSVYIDPWIAQMWNNLRSCRMYLYKAVRENLKKGCEAYDPPLFSEAEALPQKLGAEQVMHATVAGIIASVPQITGMLPFPRASEYRSFTASQPPTAAPRARISARPALQPPGTFLDPAKSPGMMHLIWPLYAAGQSDLATYEMREWCIATLQFIARRIGTRQAVVLAEELKETQRVGRRSGNVTDTLESMDFFFDRVSAGVEGGG</sequence>
<evidence type="ECO:0000259" key="2">
    <source>
        <dbReference type="PROSITE" id="PS50048"/>
    </source>
</evidence>